<feature type="chain" id="PRO_5047089554" evidence="2">
    <location>
        <begin position="17"/>
        <end position="120"/>
    </location>
</feature>
<comment type="caution">
    <text evidence="3">The sequence shown here is derived from an EMBL/GenBank/DDBJ whole genome shotgun (WGS) entry which is preliminary data.</text>
</comment>
<keyword evidence="4" id="KW-1185">Reference proteome</keyword>
<organism evidence="3 4">
    <name type="scientific">Aureococcus anophagefferens</name>
    <name type="common">Harmful bloom alga</name>
    <dbReference type="NCBI Taxonomy" id="44056"/>
    <lineage>
        <taxon>Eukaryota</taxon>
        <taxon>Sar</taxon>
        <taxon>Stramenopiles</taxon>
        <taxon>Ochrophyta</taxon>
        <taxon>Pelagophyceae</taxon>
        <taxon>Pelagomonadales</taxon>
        <taxon>Pelagomonadaceae</taxon>
        <taxon>Aureococcus</taxon>
    </lineage>
</organism>
<feature type="compositionally biased region" description="Basic residues" evidence="1">
    <location>
        <begin position="72"/>
        <end position="84"/>
    </location>
</feature>
<reference evidence="3 4" key="1">
    <citation type="submission" date="2024-03" db="EMBL/GenBank/DDBJ databases">
        <title>Aureococcus anophagefferens CCMP1851 and Kratosvirus quantuckense: Draft genome of a second virus-susceptible host strain in the model system.</title>
        <authorList>
            <person name="Chase E."/>
            <person name="Truchon A.R."/>
            <person name="Schepens W."/>
            <person name="Wilhelm S.W."/>
        </authorList>
    </citation>
    <scope>NUCLEOTIDE SEQUENCE [LARGE SCALE GENOMIC DNA]</scope>
    <source>
        <strain evidence="3 4">CCMP1851</strain>
    </source>
</reference>
<keyword evidence="2" id="KW-0732">Signal</keyword>
<proteinExistence type="predicted"/>
<feature type="signal peptide" evidence="2">
    <location>
        <begin position="1"/>
        <end position="16"/>
    </location>
</feature>
<dbReference type="Proteomes" id="UP001363151">
    <property type="component" value="Unassembled WGS sequence"/>
</dbReference>
<evidence type="ECO:0000313" key="3">
    <source>
        <dbReference type="EMBL" id="KAK7253397.1"/>
    </source>
</evidence>
<accession>A0ABR1GBQ9</accession>
<gene>
    <name evidence="3" type="ORF">SO694_00001651</name>
</gene>
<sequence>MKAVAYLILAAASVSAFVAPKHMPSSLVAQTTDSLVALEACRRNTKKEKRQRNQENMRKFKRGAAPAQRGAGGKKKSLSRKKLTLKAQSAKEKGREATFMSKLFLATGGVQQETLDLGVL</sequence>
<evidence type="ECO:0000313" key="4">
    <source>
        <dbReference type="Proteomes" id="UP001363151"/>
    </source>
</evidence>
<evidence type="ECO:0000256" key="1">
    <source>
        <dbReference type="SAM" id="MobiDB-lite"/>
    </source>
</evidence>
<protein>
    <submittedName>
        <fullName evidence="3">Uncharacterized protein</fullName>
    </submittedName>
</protein>
<name>A0ABR1GBQ9_AURAN</name>
<feature type="region of interest" description="Disordered" evidence="1">
    <location>
        <begin position="43"/>
        <end position="91"/>
    </location>
</feature>
<dbReference type="EMBL" id="JBBJCI010000035">
    <property type="protein sequence ID" value="KAK7253397.1"/>
    <property type="molecule type" value="Genomic_DNA"/>
</dbReference>
<evidence type="ECO:0000256" key="2">
    <source>
        <dbReference type="SAM" id="SignalP"/>
    </source>
</evidence>